<dbReference type="PROSITE" id="PS50097">
    <property type="entry name" value="BTB"/>
    <property type="match status" value="1"/>
</dbReference>
<dbReference type="InterPro" id="IPR011333">
    <property type="entry name" value="SKP1/BTB/POZ_sf"/>
</dbReference>
<proteinExistence type="predicted"/>
<dbReference type="SUPFAM" id="SSF54695">
    <property type="entry name" value="POZ domain"/>
    <property type="match status" value="1"/>
</dbReference>
<dbReference type="PANTHER" id="PTHR45774">
    <property type="entry name" value="BTB/POZ DOMAIN-CONTAINING"/>
    <property type="match status" value="1"/>
</dbReference>
<dbReference type="Gene3D" id="3.30.710.10">
    <property type="entry name" value="Potassium Channel Kv1.1, Chain A"/>
    <property type="match status" value="1"/>
</dbReference>
<dbReference type="Proteomes" id="UP000887572">
    <property type="component" value="Unplaced"/>
</dbReference>
<dbReference type="GO" id="GO:0000932">
    <property type="term" value="C:P-body"/>
    <property type="evidence" value="ECO:0007669"/>
    <property type="project" value="TreeGrafter"/>
</dbReference>
<name>A0A914H2W7_GLORO</name>
<dbReference type="WBParaSite" id="Gr19_v10_g11517.t1">
    <property type="protein sequence ID" value="Gr19_v10_g11517.t1"/>
    <property type="gene ID" value="Gr19_v10_g11517"/>
</dbReference>
<dbReference type="WBParaSite" id="Gr19_v10_g12749.t1">
    <property type="protein sequence ID" value="Gr19_v10_g12749.t1"/>
    <property type="gene ID" value="Gr19_v10_g12749"/>
</dbReference>
<keyword evidence="2" id="KW-1185">Reference proteome</keyword>
<protein>
    <submittedName>
        <fullName evidence="3 4">BTB domain-containing protein</fullName>
    </submittedName>
</protein>
<evidence type="ECO:0000313" key="3">
    <source>
        <dbReference type="WBParaSite" id="Gr19_v10_g11517.t1"/>
    </source>
</evidence>
<evidence type="ECO:0000259" key="1">
    <source>
        <dbReference type="PROSITE" id="PS50097"/>
    </source>
</evidence>
<dbReference type="InterPro" id="IPR000210">
    <property type="entry name" value="BTB/POZ_dom"/>
</dbReference>
<sequence length="172" mass="19114">MPKPISSVDRIKHLLDTGNEADVQFLVGKGDEKELLPAHKLILKASSDVFETMFRFDARNAKTAAAGTDPSEEIKPVEVPDVEVGAFKVMLSFIYVDDVSGLNGDNAIAVLYAAKKYDLPELVNSCLNFPIPELSNIFLAFDHVRSLGEEILDRDELIIRKELTIWNAVKQL</sequence>
<dbReference type="Pfam" id="PF00651">
    <property type="entry name" value="BTB"/>
    <property type="match status" value="1"/>
</dbReference>
<dbReference type="GO" id="GO:0022008">
    <property type="term" value="P:neurogenesis"/>
    <property type="evidence" value="ECO:0007669"/>
    <property type="project" value="TreeGrafter"/>
</dbReference>
<evidence type="ECO:0000313" key="2">
    <source>
        <dbReference type="Proteomes" id="UP000887572"/>
    </source>
</evidence>
<feature type="domain" description="BTB" evidence="1">
    <location>
        <begin position="21"/>
        <end position="100"/>
    </location>
</feature>
<dbReference type="PANTHER" id="PTHR45774:SF3">
    <property type="entry name" value="BTB (POZ) DOMAIN-CONTAINING 2B-RELATED"/>
    <property type="match status" value="1"/>
</dbReference>
<reference evidence="3 4" key="1">
    <citation type="submission" date="2022-11" db="UniProtKB">
        <authorList>
            <consortium name="WormBaseParasite"/>
        </authorList>
    </citation>
    <scope>IDENTIFICATION</scope>
</reference>
<evidence type="ECO:0000313" key="4">
    <source>
        <dbReference type="WBParaSite" id="Gr19_v10_g12749.t1"/>
    </source>
</evidence>
<dbReference type="AlphaFoldDB" id="A0A914H2W7"/>
<accession>A0A914H2W7</accession>
<dbReference type="GO" id="GO:0005829">
    <property type="term" value="C:cytosol"/>
    <property type="evidence" value="ECO:0007669"/>
    <property type="project" value="TreeGrafter"/>
</dbReference>
<organism evidence="2 4">
    <name type="scientific">Globodera rostochiensis</name>
    <name type="common">Golden nematode worm</name>
    <name type="synonym">Heterodera rostochiensis</name>
    <dbReference type="NCBI Taxonomy" id="31243"/>
    <lineage>
        <taxon>Eukaryota</taxon>
        <taxon>Metazoa</taxon>
        <taxon>Ecdysozoa</taxon>
        <taxon>Nematoda</taxon>
        <taxon>Chromadorea</taxon>
        <taxon>Rhabditida</taxon>
        <taxon>Tylenchina</taxon>
        <taxon>Tylenchomorpha</taxon>
        <taxon>Tylenchoidea</taxon>
        <taxon>Heteroderidae</taxon>
        <taxon>Heteroderinae</taxon>
        <taxon>Globodera</taxon>
    </lineage>
</organism>
<dbReference type="SMART" id="SM00225">
    <property type="entry name" value="BTB"/>
    <property type="match status" value="1"/>
</dbReference>